<dbReference type="Pfam" id="PF00356">
    <property type="entry name" value="LacI"/>
    <property type="match status" value="1"/>
</dbReference>
<dbReference type="GO" id="GO:0003700">
    <property type="term" value="F:DNA-binding transcription factor activity"/>
    <property type="evidence" value="ECO:0007669"/>
    <property type="project" value="TreeGrafter"/>
</dbReference>
<evidence type="ECO:0000256" key="3">
    <source>
        <dbReference type="ARBA" id="ARBA00023163"/>
    </source>
</evidence>
<dbReference type="Pfam" id="PF13377">
    <property type="entry name" value="Peripla_BP_3"/>
    <property type="match status" value="1"/>
</dbReference>
<sequence length="341" mass="37520">MKKQSYRPDIVSVATLAGVSAATVSRALNHPELVQPTTRKKVDQAIRKLGYIRNRAAQTIHGRRSATIGLVVPSVSDAIFAELVQAFNDTVSESGFTLLLASHRYDLDMEYALVRKLLEHRVDALAMIGLDHRPDTYRVLREQEVPVAAIWNYQPDSQISCIGIDNAEAGRRAAEHLLMLGHRRIATIFPETRDNDRARARRLAAMGSISATGVALREEWQLQTPYNIAQSKRSCIELLTRAERPTALLCGNDVIAQGAIYAALHLGLSVPRDISIIGIGDFDGSAELEPPLTTVRIPASRIGAAAARHLITVIDSDGQDQLVRTRFDCELIMRSTTTART</sequence>
<evidence type="ECO:0000259" key="4">
    <source>
        <dbReference type="PROSITE" id="PS50932"/>
    </source>
</evidence>
<accession>A0A844HRW7</accession>
<dbReference type="Proteomes" id="UP000449846">
    <property type="component" value="Unassembled WGS sequence"/>
</dbReference>
<comment type="caution">
    <text evidence="5">The sequence shown here is derived from an EMBL/GenBank/DDBJ whole genome shotgun (WGS) entry which is preliminary data.</text>
</comment>
<dbReference type="AlphaFoldDB" id="A0A844HRW7"/>
<dbReference type="SUPFAM" id="SSF53822">
    <property type="entry name" value="Periplasmic binding protein-like I"/>
    <property type="match status" value="1"/>
</dbReference>
<dbReference type="InterPro" id="IPR010982">
    <property type="entry name" value="Lambda_DNA-bd_dom_sf"/>
</dbReference>
<name>A0A844HRW7_9RHOB</name>
<dbReference type="CDD" id="cd01392">
    <property type="entry name" value="HTH_LacI"/>
    <property type="match status" value="1"/>
</dbReference>
<evidence type="ECO:0000256" key="1">
    <source>
        <dbReference type="ARBA" id="ARBA00023015"/>
    </source>
</evidence>
<evidence type="ECO:0000313" key="6">
    <source>
        <dbReference type="Proteomes" id="UP000449846"/>
    </source>
</evidence>
<dbReference type="Gene3D" id="1.10.260.40">
    <property type="entry name" value="lambda repressor-like DNA-binding domains"/>
    <property type="match status" value="1"/>
</dbReference>
<dbReference type="InterPro" id="IPR046335">
    <property type="entry name" value="LacI/GalR-like_sensor"/>
</dbReference>
<organism evidence="5 6">
    <name type="scientific">Paracoccus litorisediminis</name>
    <dbReference type="NCBI Taxonomy" id="2006130"/>
    <lineage>
        <taxon>Bacteria</taxon>
        <taxon>Pseudomonadati</taxon>
        <taxon>Pseudomonadota</taxon>
        <taxon>Alphaproteobacteria</taxon>
        <taxon>Rhodobacterales</taxon>
        <taxon>Paracoccaceae</taxon>
        <taxon>Paracoccus</taxon>
    </lineage>
</organism>
<feature type="domain" description="HTH lacI-type" evidence="4">
    <location>
        <begin position="13"/>
        <end position="62"/>
    </location>
</feature>
<dbReference type="SMART" id="SM00354">
    <property type="entry name" value="HTH_LACI"/>
    <property type="match status" value="1"/>
</dbReference>
<dbReference type="OrthoDB" id="234496at2"/>
<keyword evidence="6" id="KW-1185">Reference proteome</keyword>
<evidence type="ECO:0000256" key="2">
    <source>
        <dbReference type="ARBA" id="ARBA00023125"/>
    </source>
</evidence>
<dbReference type="PANTHER" id="PTHR30146">
    <property type="entry name" value="LACI-RELATED TRANSCRIPTIONAL REPRESSOR"/>
    <property type="match status" value="1"/>
</dbReference>
<dbReference type="PROSITE" id="PS50932">
    <property type="entry name" value="HTH_LACI_2"/>
    <property type="match status" value="1"/>
</dbReference>
<dbReference type="EMBL" id="WMIG01000022">
    <property type="protein sequence ID" value="MTH61909.1"/>
    <property type="molecule type" value="Genomic_DNA"/>
</dbReference>
<protein>
    <submittedName>
        <fullName evidence="5">LacI family DNA-binding transcriptional regulator</fullName>
    </submittedName>
</protein>
<proteinExistence type="predicted"/>
<keyword evidence="2 5" id="KW-0238">DNA-binding</keyword>
<dbReference type="PANTHER" id="PTHR30146:SF138">
    <property type="entry name" value="TRANSCRIPTIONAL REGULATORY PROTEIN"/>
    <property type="match status" value="1"/>
</dbReference>
<evidence type="ECO:0000313" key="5">
    <source>
        <dbReference type="EMBL" id="MTH61909.1"/>
    </source>
</evidence>
<dbReference type="InterPro" id="IPR000843">
    <property type="entry name" value="HTH_LacI"/>
</dbReference>
<dbReference type="GO" id="GO:0000976">
    <property type="term" value="F:transcription cis-regulatory region binding"/>
    <property type="evidence" value="ECO:0007669"/>
    <property type="project" value="TreeGrafter"/>
</dbReference>
<dbReference type="Gene3D" id="3.40.50.2300">
    <property type="match status" value="2"/>
</dbReference>
<keyword evidence="3" id="KW-0804">Transcription</keyword>
<keyword evidence="1" id="KW-0805">Transcription regulation</keyword>
<reference evidence="5 6" key="1">
    <citation type="submission" date="2019-11" db="EMBL/GenBank/DDBJ databases">
        <authorList>
            <person name="Dong K."/>
        </authorList>
    </citation>
    <scope>NUCLEOTIDE SEQUENCE [LARGE SCALE GENOMIC DNA]</scope>
    <source>
        <strain evidence="5 6">NBRC 112902</strain>
    </source>
</reference>
<dbReference type="SUPFAM" id="SSF47413">
    <property type="entry name" value="lambda repressor-like DNA-binding domains"/>
    <property type="match status" value="1"/>
</dbReference>
<gene>
    <name evidence="5" type="ORF">GL300_22185</name>
</gene>
<dbReference type="InterPro" id="IPR028082">
    <property type="entry name" value="Peripla_BP_I"/>
</dbReference>